<sequence>MDWDTLQSVYHNRMRQRGKVRPHPSSAVAQMTAKRLLESTPGYMEEHPNYRSFDTRGNDGLIAGARRGTILPSQDLVDKTPTFYSAPPPSSMDQPLPQCSHYAADVYRPYPAEVYELPEKHPVFIQKPPRIIGVDQTSESELAEQRYYGSHSSLGSPGQFYAGPSMPGPSYSPGRFMQYREDIRDPLDTAAFHHFSNPELHEQGTSTTMKRSSSLTNNDQVPPQPQQNTILGSLGGLFDKMIGGSK</sequence>
<dbReference type="EMBL" id="JBJKFK010000696">
    <property type="protein sequence ID" value="KAL3315656.1"/>
    <property type="molecule type" value="Genomic_DNA"/>
</dbReference>
<proteinExistence type="predicted"/>
<evidence type="ECO:0000313" key="2">
    <source>
        <dbReference type="EMBL" id="KAL3315656.1"/>
    </source>
</evidence>
<name>A0ABD2QA92_9PLAT</name>
<evidence type="ECO:0000313" key="3">
    <source>
        <dbReference type="Proteomes" id="UP001626550"/>
    </source>
</evidence>
<accession>A0ABD2QA92</accession>
<reference evidence="2 3" key="1">
    <citation type="submission" date="2024-11" db="EMBL/GenBank/DDBJ databases">
        <title>Adaptive evolution of stress response genes in parasites aligns with host niche diversity.</title>
        <authorList>
            <person name="Hahn C."/>
            <person name="Resl P."/>
        </authorList>
    </citation>
    <scope>NUCLEOTIDE SEQUENCE [LARGE SCALE GENOMIC DNA]</scope>
    <source>
        <strain evidence="2">EGGRZ-B1_66</strain>
        <tissue evidence="2">Body</tissue>
    </source>
</reference>
<feature type="region of interest" description="Disordered" evidence="1">
    <location>
        <begin position="197"/>
        <end position="236"/>
    </location>
</feature>
<gene>
    <name evidence="2" type="ORF">Ciccas_005709</name>
</gene>
<protein>
    <submittedName>
        <fullName evidence="2">Uncharacterized protein</fullName>
    </submittedName>
</protein>
<dbReference type="AlphaFoldDB" id="A0ABD2QA92"/>
<evidence type="ECO:0000256" key="1">
    <source>
        <dbReference type="SAM" id="MobiDB-lite"/>
    </source>
</evidence>
<comment type="caution">
    <text evidence="2">The sequence shown here is derived from an EMBL/GenBank/DDBJ whole genome shotgun (WGS) entry which is preliminary data.</text>
</comment>
<feature type="compositionally biased region" description="Polar residues" evidence="1">
    <location>
        <begin position="203"/>
        <end position="221"/>
    </location>
</feature>
<dbReference type="Proteomes" id="UP001626550">
    <property type="component" value="Unassembled WGS sequence"/>
</dbReference>
<keyword evidence="3" id="KW-1185">Reference proteome</keyword>
<organism evidence="2 3">
    <name type="scientific">Cichlidogyrus casuarinus</name>
    <dbReference type="NCBI Taxonomy" id="1844966"/>
    <lineage>
        <taxon>Eukaryota</taxon>
        <taxon>Metazoa</taxon>
        <taxon>Spiralia</taxon>
        <taxon>Lophotrochozoa</taxon>
        <taxon>Platyhelminthes</taxon>
        <taxon>Monogenea</taxon>
        <taxon>Monopisthocotylea</taxon>
        <taxon>Dactylogyridea</taxon>
        <taxon>Ancyrocephalidae</taxon>
        <taxon>Cichlidogyrus</taxon>
    </lineage>
</organism>